<dbReference type="InterPro" id="IPR051258">
    <property type="entry name" value="Diverse_Substrate_Transporter"/>
</dbReference>
<dbReference type="InterPro" id="IPR000620">
    <property type="entry name" value="EamA_dom"/>
</dbReference>
<organism evidence="9 10">
    <name type="scientific">Arachnia rubra</name>
    <dbReference type="NCBI Taxonomy" id="1547448"/>
    <lineage>
        <taxon>Bacteria</taxon>
        <taxon>Bacillati</taxon>
        <taxon>Actinomycetota</taxon>
        <taxon>Actinomycetes</taxon>
        <taxon>Propionibacteriales</taxon>
        <taxon>Propionibacteriaceae</taxon>
        <taxon>Arachnia</taxon>
    </lineage>
</organism>
<keyword evidence="3" id="KW-1003">Cell membrane</keyword>
<evidence type="ECO:0000256" key="4">
    <source>
        <dbReference type="ARBA" id="ARBA00022692"/>
    </source>
</evidence>
<evidence type="ECO:0000259" key="8">
    <source>
        <dbReference type="Pfam" id="PF00892"/>
    </source>
</evidence>
<gene>
    <name evidence="9" type="ORF">J5A65_07265</name>
</gene>
<feature type="transmembrane region" description="Helical" evidence="7">
    <location>
        <begin position="140"/>
        <end position="161"/>
    </location>
</feature>
<dbReference type="RefSeq" id="WP_212327205.1">
    <property type="nucleotide sequence ID" value="NZ_AP024463.1"/>
</dbReference>
<dbReference type="Proteomes" id="UP000678513">
    <property type="component" value="Chromosome"/>
</dbReference>
<feature type="transmembrane region" description="Helical" evidence="7">
    <location>
        <begin position="65"/>
        <end position="85"/>
    </location>
</feature>
<dbReference type="SUPFAM" id="SSF103481">
    <property type="entry name" value="Multidrug resistance efflux transporter EmrE"/>
    <property type="match status" value="2"/>
</dbReference>
<comment type="subcellular location">
    <subcellularLocation>
        <location evidence="1">Cell membrane</location>
        <topology evidence="1">Multi-pass membrane protein</topology>
    </subcellularLocation>
</comment>
<keyword evidence="6 7" id="KW-0472">Membrane</keyword>
<evidence type="ECO:0000256" key="6">
    <source>
        <dbReference type="ARBA" id="ARBA00023136"/>
    </source>
</evidence>
<feature type="transmembrane region" description="Helical" evidence="7">
    <location>
        <begin position="116"/>
        <end position="134"/>
    </location>
</feature>
<reference evidence="9 10" key="1">
    <citation type="submission" date="2021-03" db="EMBL/GenBank/DDBJ databases">
        <title>Human Oral Microbial Genomes.</title>
        <authorList>
            <person name="Johnston C.D."/>
            <person name="Chen T."/>
            <person name="Dewhirst F.E."/>
        </authorList>
    </citation>
    <scope>NUCLEOTIDE SEQUENCE [LARGE SCALE GENOMIC DNA]</scope>
    <source>
        <strain evidence="9 10">DSMZ 100122</strain>
    </source>
</reference>
<keyword evidence="4 7" id="KW-0812">Transmembrane</keyword>
<dbReference type="PANTHER" id="PTHR42920:SF5">
    <property type="entry name" value="EAMA DOMAIN-CONTAINING PROTEIN"/>
    <property type="match status" value="1"/>
</dbReference>
<feature type="domain" description="EamA" evidence="8">
    <location>
        <begin position="140"/>
        <end position="274"/>
    </location>
</feature>
<accession>A0ABX7Y9D6</accession>
<protein>
    <submittedName>
        <fullName evidence="9">EamA family transporter</fullName>
    </submittedName>
</protein>
<proteinExistence type="inferred from homology"/>
<dbReference type="Pfam" id="PF00892">
    <property type="entry name" value="EamA"/>
    <property type="match status" value="1"/>
</dbReference>
<feature type="transmembrane region" description="Helical" evidence="7">
    <location>
        <begin position="173"/>
        <end position="198"/>
    </location>
</feature>
<evidence type="ECO:0000256" key="5">
    <source>
        <dbReference type="ARBA" id="ARBA00022989"/>
    </source>
</evidence>
<name>A0ABX7Y9D6_9ACTN</name>
<sequence length="289" mass="30455">MKRALSPVLLVLTASTSVQIGSSLAKGLFIATPPHVAAWLRILSAAILLSIVFRPRLRGRSRGHWLSALGYGLSLTGMSAIFYLAIQRIPVGMAVTFEFLGPLAVATITSKNRRDLLWVVLAGVGVALLGFSPAPLDPVGVLLALLAGTCWGVYILLTPMLGARWEGFSGLTVGFWIAALLLLLPMAFTTIVFGEYSWALDPGIWGMGLVLGLLSSAIPFTLEMRALQRMSQATFGILMSLEPAAAALVAFLLLGEQLGVLELLAMALVILASAGSILSSARQEAAGKA</sequence>
<evidence type="ECO:0000256" key="2">
    <source>
        <dbReference type="ARBA" id="ARBA00007362"/>
    </source>
</evidence>
<evidence type="ECO:0000256" key="7">
    <source>
        <dbReference type="SAM" id="Phobius"/>
    </source>
</evidence>
<dbReference type="EMBL" id="CP072384">
    <property type="protein sequence ID" value="QUC09498.1"/>
    <property type="molecule type" value="Genomic_DNA"/>
</dbReference>
<feature type="transmembrane region" description="Helical" evidence="7">
    <location>
        <begin position="91"/>
        <end position="109"/>
    </location>
</feature>
<feature type="transmembrane region" description="Helical" evidence="7">
    <location>
        <begin position="35"/>
        <end position="53"/>
    </location>
</feature>
<evidence type="ECO:0000256" key="3">
    <source>
        <dbReference type="ARBA" id="ARBA00022475"/>
    </source>
</evidence>
<feature type="transmembrane region" description="Helical" evidence="7">
    <location>
        <begin position="260"/>
        <end position="281"/>
    </location>
</feature>
<feature type="transmembrane region" description="Helical" evidence="7">
    <location>
        <begin position="204"/>
        <end position="222"/>
    </location>
</feature>
<keyword evidence="10" id="KW-1185">Reference proteome</keyword>
<evidence type="ECO:0000313" key="9">
    <source>
        <dbReference type="EMBL" id="QUC09498.1"/>
    </source>
</evidence>
<evidence type="ECO:0000313" key="10">
    <source>
        <dbReference type="Proteomes" id="UP000678513"/>
    </source>
</evidence>
<comment type="similarity">
    <text evidence="2">Belongs to the EamA transporter family.</text>
</comment>
<feature type="transmembrane region" description="Helical" evidence="7">
    <location>
        <begin position="234"/>
        <end position="254"/>
    </location>
</feature>
<dbReference type="PANTHER" id="PTHR42920">
    <property type="entry name" value="OS03G0707200 PROTEIN-RELATED"/>
    <property type="match status" value="1"/>
</dbReference>
<evidence type="ECO:0000256" key="1">
    <source>
        <dbReference type="ARBA" id="ARBA00004651"/>
    </source>
</evidence>
<dbReference type="InterPro" id="IPR037185">
    <property type="entry name" value="EmrE-like"/>
</dbReference>
<keyword evidence="5 7" id="KW-1133">Transmembrane helix</keyword>